<gene>
    <name evidence="2" type="ORF">QBC34DRAFT_462227</name>
</gene>
<feature type="signal peptide" evidence="1">
    <location>
        <begin position="1"/>
        <end position="24"/>
    </location>
</feature>
<evidence type="ECO:0000313" key="2">
    <source>
        <dbReference type="EMBL" id="KAK4449746.1"/>
    </source>
</evidence>
<comment type="caution">
    <text evidence="2">The sequence shown here is derived from an EMBL/GenBank/DDBJ whole genome shotgun (WGS) entry which is preliminary data.</text>
</comment>
<dbReference type="Proteomes" id="UP001321760">
    <property type="component" value="Unassembled WGS sequence"/>
</dbReference>
<dbReference type="EMBL" id="MU865935">
    <property type="protein sequence ID" value="KAK4449746.1"/>
    <property type="molecule type" value="Genomic_DNA"/>
</dbReference>
<proteinExistence type="predicted"/>
<dbReference type="AlphaFoldDB" id="A0AAV9GPY8"/>
<evidence type="ECO:0000256" key="1">
    <source>
        <dbReference type="SAM" id="SignalP"/>
    </source>
</evidence>
<organism evidence="2 3">
    <name type="scientific">Podospora aff. communis PSN243</name>
    <dbReference type="NCBI Taxonomy" id="3040156"/>
    <lineage>
        <taxon>Eukaryota</taxon>
        <taxon>Fungi</taxon>
        <taxon>Dikarya</taxon>
        <taxon>Ascomycota</taxon>
        <taxon>Pezizomycotina</taxon>
        <taxon>Sordariomycetes</taxon>
        <taxon>Sordariomycetidae</taxon>
        <taxon>Sordariales</taxon>
        <taxon>Podosporaceae</taxon>
        <taxon>Podospora</taxon>
    </lineage>
</organism>
<feature type="chain" id="PRO_5043810115" evidence="1">
    <location>
        <begin position="25"/>
        <end position="264"/>
    </location>
</feature>
<reference evidence="2" key="2">
    <citation type="submission" date="2023-05" db="EMBL/GenBank/DDBJ databases">
        <authorList>
            <consortium name="Lawrence Berkeley National Laboratory"/>
            <person name="Steindorff A."/>
            <person name="Hensen N."/>
            <person name="Bonometti L."/>
            <person name="Westerberg I."/>
            <person name="Brannstrom I.O."/>
            <person name="Guillou S."/>
            <person name="Cros-Aarteil S."/>
            <person name="Calhoun S."/>
            <person name="Haridas S."/>
            <person name="Kuo A."/>
            <person name="Mondo S."/>
            <person name="Pangilinan J."/>
            <person name="Riley R."/>
            <person name="Labutti K."/>
            <person name="Andreopoulos B."/>
            <person name="Lipzen A."/>
            <person name="Chen C."/>
            <person name="Yanf M."/>
            <person name="Daum C."/>
            <person name="Ng V."/>
            <person name="Clum A."/>
            <person name="Ohm R."/>
            <person name="Martin F."/>
            <person name="Silar P."/>
            <person name="Natvig D."/>
            <person name="Lalanne C."/>
            <person name="Gautier V."/>
            <person name="Ament-Velasquez S.L."/>
            <person name="Kruys A."/>
            <person name="Hutchinson M.I."/>
            <person name="Powell A.J."/>
            <person name="Barry K."/>
            <person name="Miller A.N."/>
            <person name="Grigoriev I.V."/>
            <person name="Debuchy R."/>
            <person name="Gladieux P."/>
            <person name="Thoren M.H."/>
            <person name="Johannesson H."/>
        </authorList>
    </citation>
    <scope>NUCLEOTIDE SEQUENCE</scope>
    <source>
        <strain evidence="2">PSN243</strain>
    </source>
</reference>
<reference evidence="2" key="1">
    <citation type="journal article" date="2023" name="Mol. Phylogenet. Evol.">
        <title>Genome-scale phylogeny and comparative genomics of the fungal order Sordariales.</title>
        <authorList>
            <person name="Hensen N."/>
            <person name="Bonometti L."/>
            <person name="Westerberg I."/>
            <person name="Brannstrom I.O."/>
            <person name="Guillou S."/>
            <person name="Cros-Aarteil S."/>
            <person name="Calhoun S."/>
            <person name="Haridas S."/>
            <person name="Kuo A."/>
            <person name="Mondo S."/>
            <person name="Pangilinan J."/>
            <person name="Riley R."/>
            <person name="LaButti K."/>
            <person name="Andreopoulos B."/>
            <person name="Lipzen A."/>
            <person name="Chen C."/>
            <person name="Yan M."/>
            <person name="Daum C."/>
            <person name="Ng V."/>
            <person name="Clum A."/>
            <person name="Steindorff A."/>
            <person name="Ohm R.A."/>
            <person name="Martin F."/>
            <person name="Silar P."/>
            <person name="Natvig D.O."/>
            <person name="Lalanne C."/>
            <person name="Gautier V."/>
            <person name="Ament-Velasquez S.L."/>
            <person name="Kruys A."/>
            <person name="Hutchinson M.I."/>
            <person name="Powell A.J."/>
            <person name="Barry K."/>
            <person name="Miller A.N."/>
            <person name="Grigoriev I.V."/>
            <person name="Debuchy R."/>
            <person name="Gladieux P."/>
            <person name="Hiltunen Thoren M."/>
            <person name="Johannesson H."/>
        </authorList>
    </citation>
    <scope>NUCLEOTIDE SEQUENCE</scope>
    <source>
        <strain evidence="2">PSN243</strain>
    </source>
</reference>
<keyword evidence="3" id="KW-1185">Reference proteome</keyword>
<sequence>MLLPKHLATLLLGAAATLSSLSFAAPTVESGDPSVSVNETENYYGEYHPLAARATKFSSLKGTAASWSKLSTLCAQGKRKRDLSSLEIEISEDIHIDARQLTWPPATPKGFTAVLQGKSDAAFASGNGLWTYGLVTCLGIGVVGTPPSAINEPRHMLHMESTAAVMDAQWDTFEKRVKAAKLTRMRGYMSVPDTTRNTPASWDADMTQLTNAIIVEARTRLQTLTGSAPVVKTRPMSRALAHETPYGTMWIDNRNDVFIEGLKA</sequence>
<accession>A0AAV9GPY8</accession>
<keyword evidence="1" id="KW-0732">Signal</keyword>
<name>A0AAV9GPY8_9PEZI</name>
<protein>
    <submittedName>
        <fullName evidence="2">Uncharacterized protein</fullName>
    </submittedName>
</protein>
<evidence type="ECO:0000313" key="3">
    <source>
        <dbReference type="Proteomes" id="UP001321760"/>
    </source>
</evidence>